<gene>
    <name evidence="2" type="ORF">METZ01_LOCUS314650</name>
</gene>
<dbReference type="GO" id="GO:0016787">
    <property type="term" value="F:hydrolase activity"/>
    <property type="evidence" value="ECO:0007669"/>
    <property type="project" value="InterPro"/>
</dbReference>
<dbReference type="InterPro" id="IPR006935">
    <property type="entry name" value="Helicase/UvrB_N"/>
</dbReference>
<dbReference type="InterPro" id="IPR027417">
    <property type="entry name" value="P-loop_NTPase"/>
</dbReference>
<proteinExistence type="predicted"/>
<name>A0A382NL17_9ZZZZ</name>
<dbReference type="GO" id="GO:0005524">
    <property type="term" value="F:ATP binding"/>
    <property type="evidence" value="ECO:0007669"/>
    <property type="project" value="InterPro"/>
</dbReference>
<organism evidence="2">
    <name type="scientific">marine metagenome</name>
    <dbReference type="NCBI Taxonomy" id="408172"/>
    <lineage>
        <taxon>unclassified sequences</taxon>
        <taxon>metagenomes</taxon>
        <taxon>ecological metagenomes</taxon>
    </lineage>
</organism>
<evidence type="ECO:0000313" key="2">
    <source>
        <dbReference type="EMBL" id="SVC61796.1"/>
    </source>
</evidence>
<dbReference type="GO" id="GO:0003677">
    <property type="term" value="F:DNA binding"/>
    <property type="evidence" value="ECO:0007669"/>
    <property type="project" value="InterPro"/>
</dbReference>
<feature type="non-terminal residue" evidence="2">
    <location>
        <position position="293"/>
    </location>
</feature>
<evidence type="ECO:0000259" key="1">
    <source>
        <dbReference type="Pfam" id="PF04851"/>
    </source>
</evidence>
<feature type="domain" description="Helicase/UvrB N-terminal" evidence="1">
    <location>
        <begin position="173"/>
        <end position="292"/>
    </location>
</feature>
<protein>
    <recommendedName>
        <fullName evidence="1">Helicase/UvrB N-terminal domain-containing protein</fullName>
    </recommendedName>
</protein>
<dbReference type="EMBL" id="UINC01101184">
    <property type="protein sequence ID" value="SVC61796.1"/>
    <property type="molecule type" value="Genomic_DNA"/>
</dbReference>
<dbReference type="SUPFAM" id="SSF52540">
    <property type="entry name" value="P-loop containing nucleoside triphosphate hydrolases"/>
    <property type="match status" value="1"/>
</dbReference>
<feature type="non-terminal residue" evidence="2">
    <location>
        <position position="1"/>
    </location>
</feature>
<dbReference type="Gene3D" id="3.40.50.300">
    <property type="entry name" value="P-loop containing nucleotide triphosphate hydrolases"/>
    <property type="match status" value="1"/>
</dbReference>
<dbReference type="AlphaFoldDB" id="A0A382NL17"/>
<dbReference type="Pfam" id="PF04851">
    <property type="entry name" value="ResIII"/>
    <property type="match status" value="1"/>
</dbReference>
<sequence>MEGFNEAEHTIMLLDRAFEGLGINRESWLRTAMYGGGELNSDIETTMVDAKRRLKQTMDWGRVVPDGFVTKFLVVCLGRDLLRSSSIRGLLADHQWASGEKTENLIKALGIDESRPVAEEVHSAAVEMNWIPSSRSAIDFTASVGLPMSYAIAGVSDDRPAMEVIEPIRPLPELLPFQKRVFESIVETLEGRGRAITIMPTGSGKTRTSVEAVLEHFRRTKSPVNGVIWIADREELCEQAFQTFKQIIQHRSLESVCLWRYWMGNNIEVSAREGRLAIPGIVVTSVQQLQSRL</sequence>
<accession>A0A382NL17</accession>
<reference evidence="2" key="1">
    <citation type="submission" date="2018-05" db="EMBL/GenBank/DDBJ databases">
        <authorList>
            <person name="Lanie J.A."/>
            <person name="Ng W.-L."/>
            <person name="Kazmierczak K.M."/>
            <person name="Andrzejewski T.M."/>
            <person name="Davidsen T.M."/>
            <person name="Wayne K.J."/>
            <person name="Tettelin H."/>
            <person name="Glass J.I."/>
            <person name="Rusch D."/>
            <person name="Podicherti R."/>
            <person name="Tsui H.-C.T."/>
            <person name="Winkler M.E."/>
        </authorList>
    </citation>
    <scope>NUCLEOTIDE SEQUENCE</scope>
</reference>